<dbReference type="SUPFAM" id="SSF55729">
    <property type="entry name" value="Acyl-CoA N-acyltransferases (Nat)"/>
    <property type="match status" value="1"/>
</dbReference>
<gene>
    <name evidence="3" type="ORF">H8L32_21070</name>
</gene>
<feature type="transmembrane region" description="Helical" evidence="1">
    <location>
        <begin position="21"/>
        <end position="37"/>
    </location>
</feature>
<feature type="transmembrane region" description="Helical" evidence="1">
    <location>
        <begin position="91"/>
        <end position="113"/>
    </location>
</feature>
<dbReference type="PROSITE" id="PS51186">
    <property type="entry name" value="GNAT"/>
    <property type="match status" value="1"/>
</dbReference>
<keyword evidence="1" id="KW-0472">Membrane</keyword>
<accession>A0ABR6ZVY6</accession>
<comment type="caution">
    <text evidence="3">The sequence shown here is derived from an EMBL/GenBank/DDBJ whole genome shotgun (WGS) entry which is preliminary data.</text>
</comment>
<dbReference type="InterPro" id="IPR000182">
    <property type="entry name" value="GNAT_dom"/>
</dbReference>
<evidence type="ECO:0000256" key="1">
    <source>
        <dbReference type="SAM" id="Phobius"/>
    </source>
</evidence>
<dbReference type="InterPro" id="IPR016181">
    <property type="entry name" value="Acyl_CoA_acyltransferase"/>
</dbReference>
<reference evidence="3 4" key="1">
    <citation type="submission" date="2020-08" db="EMBL/GenBank/DDBJ databases">
        <title>Novel species isolated from subtropical streams in China.</title>
        <authorList>
            <person name="Lu H."/>
        </authorList>
    </citation>
    <scope>NUCLEOTIDE SEQUENCE [LARGE SCALE GENOMIC DNA]</scope>
    <source>
        <strain evidence="3 4">CY18W</strain>
    </source>
</reference>
<proteinExistence type="predicted"/>
<dbReference type="CDD" id="cd04301">
    <property type="entry name" value="NAT_SF"/>
    <property type="match status" value="1"/>
</dbReference>
<evidence type="ECO:0000313" key="3">
    <source>
        <dbReference type="EMBL" id="MBC3919975.1"/>
    </source>
</evidence>
<feature type="domain" description="N-acetyltransferase" evidence="2">
    <location>
        <begin position="142"/>
        <end position="305"/>
    </location>
</feature>
<name>A0ABR6ZVY6_9BURK</name>
<keyword evidence="1" id="KW-0812">Transmembrane</keyword>
<feature type="transmembrane region" description="Helical" evidence="1">
    <location>
        <begin position="68"/>
        <end position="85"/>
    </location>
</feature>
<evidence type="ECO:0000259" key="2">
    <source>
        <dbReference type="PROSITE" id="PS51186"/>
    </source>
</evidence>
<keyword evidence="1" id="KW-1133">Transmembrane helix</keyword>
<feature type="transmembrane region" description="Helical" evidence="1">
    <location>
        <begin position="43"/>
        <end position="61"/>
    </location>
</feature>
<keyword evidence="4" id="KW-1185">Reference proteome</keyword>
<evidence type="ECO:0000313" key="4">
    <source>
        <dbReference type="Proteomes" id="UP000650424"/>
    </source>
</evidence>
<protein>
    <submittedName>
        <fullName evidence="3">GNAT family N-acetyltransferase</fullName>
    </submittedName>
</protein>
<dbReference type="RefSeq" id="WP_186949235.1">
    <property type="nucleotide sequence ID" value="NZ_JACOGF010000012.1"/>
</dbReference>
<organism evidence="3 4">
    <name type="scientific">Undibacterium hunanense</name>
    <dbReference type="NCBI Taxonomy" id="2762292"/>
    <lineage>
        <taxon>Bacteria</taxon>
        <taxon>Pseudomonadati</taxon>
        <taxon>Pseudomonadota</taxon>
        <taxon>Betaproteobacteria</taxon>
        <taxon>Burkholderiales</taxon>
        <taxon>Oxalobacteraceae</taxon>
        <taxon>Undibacterium</taxon>
    </lineage>
</organism>
<sequence length="305" mass="34810">MSAQLFLTVVKNKVITLDKRWLVLCLLLTVSLIYWLDEYTGQLTFFAPFYIFPVAMSASLLSRRWTIFFVSLCSLARVQVFSQTFPVSSALMVFDVAQSFLLFTTIAVLAILIQRMSQRQSKYADFLETHLRHLRRQKRIKASIRRALPEDADEIVEVAVCGARSGGLSEELSNTVLQKTLAKAFRQGIVEGQTIRDVWIGGKQKVSVEFWVSMINGRVAGFFMLYGLDSMNGSERELHAMVVKDDYLGLGIGSAMTDFFCMHFKNRRLFAACKPDSKMMKMLTRRGFAFFCSTDNEYVIIERLN</sequence>
<dbReference type="EMBL" id="JACOGF010000012">
    <property type="protein sequence ID" value="MBC3919975.1"/>
    <property type="molecule type" value="Genomic_DNA"/>
</dbReference>
<dbReference type="Gene3D" id="3.40.630.30">
    <property type="match status" value="1"/>
</dbReference>
<dbReference type="Proteomes" id="UP000650424">
    <property type="component" value="Unassembled WGS sequence"/>
</dbReference>
<dbReference type="Pfam" id="PF00583">
    <property type="entry name" value="Acetyltransf_1"/>
    <property type="match status" value="1"/>
</dbReference>